<dbReference type="Proteomes" id="UP001196413">
    <property type="component" value="Unassembled WGS sequence"/>
</dbReference>
<sequence length="105" mass="12362">MRFIFRWRKLSAVINHITDSLSVTSLSDQGEKMRTNIGMENLDYEKEMRMWSGLAGNTPAARLFPEKFNFPEETTPPLDMLVTHWHMRRSTINSRTEDRVYLTNP</sequence>
<proteinExistence type="predicted"/>
<protein>
    <submittedName>
        <fullName evidence="1">Uncharacterized protein</fullName>
    </submittedName>
</protein>
<dbReference type="EMBL" id="JAHQIW010004520">
    <property type="protein sequence ID" value="KAJ1362672.1"/>
    <property type="molecule type" value="Genomic_DNA"/>
</dbReference>
<name>A0AAD5MQG0_PARTN</name>
<accession>A0AAD5MQG0</accession>
<comment type="caution">
    <text evidence="1">The sequence shown here is derived from an EMBL/GenBank/DDBJ whole genome shotgun (WGS) entry which is preliminary data.</text>
</comment>
<keyword evidence="2" id="KW-1185">Reference proteome</keyword>
<dbReference type="AlphaFoldDB" id="A0AAD5MQG0"/>
<evidence type="ECO:0000313" key="1">
    <source>
        <dbReference type="EMBL" id="KAJ1362672.1"/>
    </source>
</evidence>
<gene>
    <name evidence="1" type="ORF">KIN20_022319</name>
</gene>
<organism evidence="1 2">
    <name type="scientific">Parelaphostrongylus tenuis</name>
    <name type="common">Meningeal worm</name>
    <dbReference type="NCBI Taxonomy" id="148309"/>
    <lineage>
        <taxon>Eukaryota</taxon>
        <taxon>Metazoa</taxon>
        <taxon>Ecdysozoa</taxon>
        <taxon>Nematoda</taxon>
        <taxon>Chromadorea</taxon>
        <taxon>Rhabditida</taxon>
        <taxon>Rhabditina</taxon>
        <taxon>Rhabditomorpha</taxon>
        <taxon>Strongyloidea</taxon>
        <taxon>Metastrongylidae</taxon>
        <taxon>Parelaphostrongylus</taxon>
    </lineage>
</organism>
<evidence type="ECO:0000313" key="2">
    <source>
        <dbReference type="Proteomes" id="UP001196413"/>
    </source>
</evidence>
<reference evidence="1" key="1">
    <citation type="submission" date="2021-06" db="EMBL/GenBank/DDBJ databases">
        <title>Parelaphostrongylus tenuis whole genome reference sequence.</title>
        <authorList>
            <person name="Garwood T.J."/>
            <person name="Larsen P.A."/>
            <person name="Fountain-Jones N.M."/>
            <person name="Garbe J.R."/>
            <person name="Macchietto M.G."/>
            <person name="Kania S.A."/>
            <person name="Gerhold R.W."/>
            <person name="Richards J.E."/>
            <person name="Wolf T.M."/>
        </authorList>
    </citation>
    <scope>NUCLEOTIDE SEQUENCE</scope>
    <source>
        <strain evidence="1">MNPRO001-30</strain>
        <tissue evidence="1">Meninges</tissue>
    </source>
</reference>